<keyword evidence="8" id="KW-1185">Reference proteome</keyword>
<organism evidence="7 8">
    <name type="scientific">Anopheles christyi</name>
    <dbReference type="NCBI Taxonomy" id="43041"/>
    <lineage>
        <taxon>Eukaryota</taxon>
        <taxon>Metazoa</taxon>
        <taxon>Ecdysozoa</taxon>
        <taxon>Arthropoda</taxon>
        <taxon>Hexapoda</taxon>
        <taxon>Insecta</taxon>
        <taxon>Pterygota</taxon>
        <taxon>Neoptera</taxon>
        <taxon>Endopterygota</taxon>
        <taxon>Diptera</taxon>
        <taxon>Nematocera</taxon>
        <taxon>Culicoidea</taxon>
        <taxon>Culicidae</taxon>
        <taxon>Anophelinae</taxon>
        <taxon>Anopheles</taxon>
    </lineage>
</organism>
<evidence type="ECO:0000256" key="3">
    <source>
        <dbReference type="ARBA" id="ARBA00022664"/>
    </source>
</evidence>
<keyword evidence="4" id="KW-0508">mRNA splicing</keyword>
<reference evidence="8" key="1">
    <citation type="submission" date="2013-03" db="EMBL/GenBank/DDBJ databases">
        <title>The Genome Sequence of Anopheles christyi ACHKN1017.</title>
        <authorList>
            <consortium name="The Broad Institute Genomics Platform"/>
            <person name="Neafsey D.E."/>
            <person name="Besansky N."/>
            <person name="Walker B."/>
            <person name="Young S.K."/>
            <person name="Zeng Q."/>
            <person name="Gargeya S."/>
            <person name="Fitzgerald M."/>
            <person name="Haas B."/>
            <person name="Abouelleil A."/>
            <person name="Allen A.W."/>
            <person name="Alvarado L."/>
            <person name="Arachchi H.M."/>
            <person name="Berlin A.M."/>
            <person name="Chapman S.B."/>
            <person name="Gainer-Dewar J."/>
            <person name="Goldberg J."/>
            <person name="Griggs A."/>
            <person name="Gujja S."/>
            <person name="Hansen M."/>
            <person name="Howarth C."/>
            <person name="Imamovic A."/>
            <person name="Ireland A."/>
            <person name="Larimer J."/>
            <person name="McCowan C."/>
            <person name="Murphy C."/>
            <person name="Pearson M."/>
            <person name="Poon T.W."/>
            <person name="Priest M."/>
            <person name="Roberts A."/>
            <person name="Saif S."/>
            <person name="Shea T."/>
            <person name="Sisk P."/>
            <person name="Sykes S."/>
            <person name="Wortman J."/>
            <person name="Nusbaum C."/>
            <person name="Birren B."/>
        </authorList>
    </citation>
    <scope>NUCLEOTIDE SEQUENCE [LARGE SCALE GENOMIC DNA]</scope>
    <source>
        <strain evidence="8">ACHKN1017</strain>
    </source>
</reference>
<dbReference type="PANTHER" id="PTHR14152:SF5">
    <property type="entry name" value="U4_U6.U5 TRI-SNRNP-ASSOCIATED PROTEIN 1"/>
    <property type="match status" value="1"/>
</dbReference>
<sequence length="1011" mass="114017">MGSSKKHKRDSKKHKRRSRSRSRSPRYERSERSEAPRRSDSYSEDNDGYNDAVRRHKKHKREHSEHRHSHHGRNYERTTHQRDYPEVNTVGDDSDSSDCVEVPLDDASAPPPPPPTISRKSPEPDPVPSPPPPPQVQKRRRSPTPPPAPKTSSSSTRKRSISPIPSNGAGDVLSVEETNKLRAKLGLRPLEVGPSKRQPELSSRRRQRSPSPPPPPKTSSSRKRSVSPIPDNGAGDVLSVTDTNKLRAKLGLRSLETSTAKKRTRSPSPPPPPKASSSSASSSKRSGSPIPENGAGDTLSIEETNKLRAKLGLRPLEVGSGSRSSDNSKGGEPERSTDKLKDDWGEFYHKPAKNLSEKTQEEKMREKLKERREKRAIEEKLKRLKTLGEEEDVDDLKNWVAKTRDKDRLKKEADERARLLDQMDEELVSGGMELDTSARAGPSRKSVASKGAYRDRDLEGLRVEHDVEAFTEGRQVILTLKDADVLDEEAGDTLVNVNMIDDERYKRNVENRKANPQHYGYDVYCQDEVDEFGMPKQRDILGKYNEEIEGHRKSSFVIGSNAEQEAQEKRRLLEIKTKLEKKKLDSLETTPLTLVSDYFTETELSSFKKPKKKIRKIRQKLKADDLLASLPVEESMADLGSRSRRNERLTGERSAAASEDRKNIRARAAGILVTDDTPALSEDLSSVRLEDTLEDDEDLQAALQKARRLKQKEAIISKALPIDPERIKSEIKEEPDSDGEPDHHGAMLLNSTAEFCRTLGDIPTYGTAGNREEDPNEMMDFERDSASDREGMESDPEEGTSSRRHHHGSQHSGAWNSVNTEQEQEDNRELKVEEVAILDEEPDVALSVAGALKLAQSKGYLEREESNRPSNARFAHLQAQNYSIEDKNYGEENDKYSRRDRYAGPITEFKEKETFKPNVKLEYIDDNGHLLTPKEAFRYLSHKFHGKGPGKNKVEKRLKKSEQEGLMKKMSSTDTPLGTLNMLQAKQKETQSPFIVLSGTKQNTSIIKQKR</sequence>
<feature type="compositionally biased region" description="Basic and acidic residues" evidence="6">
    <location>
        <begin position="329"/>
        <end position="372"/>
    </location>
</feature>
<feature type="compositionally biased region" description="Basic residues" evidence="6">
    <location>
        <begin position="54"/>
        <end position="72"/>
    </location>
</feature>
<dbReference type="Pfam" id="PF19252">
    <property type="entry name" value="HIND"/>
    <property type="match status" value="3"/>
</dbReference>
<comment type="similarity">
    <text evidence="2">Belongs to the SNU66/SART1 family.</text>
</comment>
<evidence type="ECO:0000256" key="2">
    <source>
        <dbReference type="ARBA" id="ARBA00006076"/>
    </source>
</evidence>
<evidence type="ECO:0000256" key="4">
    <source>
        <dbReference type="ARBA" id="ARBA00023187"/>
    </source>
</evidence>
<name>A0A182K3N6_9DIPT</name>
<evidence type="ECO:0000256" key="1">
    <source>
        <dbReference type="ARBA" id="ARBA00004123"/>
    </source>
</evidence>
<dbReference type="InterPro" id="IPR045347">
    <property type="entry name" value="HIND"/>
</dbReference>
<feature type="compositionally biased region" description="Pro residues" evidence="6">
    <location>
        <begin position="124"/>
        <end position="135"/>
    </location>
</feature>
<dbReference type="AlphaFoldDB" id="A0A182K3N6"/>
<evidence type="ECO:0000313" key="7">
    <source>
        <dbReference type="EnsemblMetazoa" id="ACHR005371-PA"/>
    </source>
</evidence>
<evidence type="ECO:0000256" key="6">
    <source>
        <dbReference type="SAM" id="MobiDB-lite"/>
    </source>
</evidence>
<evidence type="ECO:0000256" key="5">
    <source>
        <dbReference type="ARBA" id="ARBA00023242"/>
    </source>
</evidence>
<feature type="compositionally biased region" description="Basic and acidic residues" evidence="6">
    <location>
        <begin position="25"/>
        <end position="41"/>
    </location>
</feature>
<feature type="region of interest" description="Disordered" evidence="6">
    <location>
        <begin position="1"/>
        <end position="372"/>
    </location>
</feature>
<protein>
    <recommendedName>
        <fullName evidence="9">U4/U6.U5 tri-snRNP-associated protein 1</fullName>
    </recommendedName>
</protein>
<keyword evidence="3" id="KW-0507">mRNA processing</keyword>
<reference evidence="7" key="2">
    <citation type="submission" date="2020-05" db="UniProtKB">
        <authorList>
            <consortium name="EnsemblMetazoa"/>
        </authorList>
    </citation>
    <scope>IDENTIFICATION</scope>
    <source>
        <strain evidence="7">ACHKN1017</strain>
    </source>
</reference>
<evidence type="ECO:0000313" key="8">
    <source>
        <dbReference type="Proteomes" id="UP000075881"/>
    </source>
</evidence>
<feature type="compositionally biased region" description="Basic and acidic residues" evidence="6">
    <location>
        <begin position="73"/>
        <end position="85"/>
    </location>
</feature>
<feature type="region of interest" description="Disordered" evidence="6">
    <location>
        <begin position="430"/>
        <end position="452"/>
    </location>
</feature>
<dbReference type="VEuPathDB" id="VectorBase:ACHR005371"/>
<accession>A0A182K3N6</accession>
<feature type="compositionally biased region" description="Basic residues" evidence="6">
    <location>
        <begin position="1"/>
        <end position="24"/>
    </location>
</feature>
<keyword evidence="5" id="KW-0539">Nucleus</keyword>
<dbReference type="GO" id="GO:0000481">
    <property type="term" value="P:maturation of 5S rRNA"/>
    <property type="evidence" value="ECO:0007669"/>
    <property type="project" value="TreeGrafter"/>
</dbReference>
<dbReference type="InterPro" id="IPR005011">
    <property type="entry name" value="SNU66/SART1"/>
</dbReference>
<proteinExistence type="inferred from homology"/>
<feature type="region of interest" description="Disordered" evidence="6">
    <location>
        <begin position="726"/>
        <end position="746"/>
    </location>
</feature>
<dbReference type="Proteomes" id="UP000075881">
    <property type="component" value="Unassembled WGS sequence"/>
</dbReference>
<feature type="compositionally biased region" description="Low complexity" evidence="6">
    <location>
        <begin position="150"/>
        <end position="166"/>
    </location>
</feature>
<evidence type="ECO:0008006" key="9">
    <source>
        <dbReference type="Google" id="ProtNLM"/>
    </source>
</evidence>
<feature type="region of interest" description="Disordered" evidence="6">
    <location>
        <begin position="784"/>
        <end position="828"/>
    </location>
</feature>
<dbReference type="GO" id="GO:0045292">
    <property type="term" value="P:mRNA cis splicing, via spliceosome"/>
    <property type="evidence" value="ECO:0007669"/>
    <property type="project" value="TreeGrafter"/>
</dbReference>
<comment type="subcellular location">
    <subcellularLocation>
        <location evidence="1">Nucleus</location>
    </subcellularLocation>
</comment>
<feature type="compositionally biased region" description="Low complexity" evidence="6">
    <location>
        <begin position="275"/>
        <end position="289"/>
    </location>
</feature>
<dbReference type="STRING" id="43041.A0A182K3N6"/>
<feature type="region of interest" description="Disordered" evidence="6">
    <location>
        <begin position="636"/>
        <end position="661"/>
    </location>
</feature>
<dbReference type="EnsemblMetazoa" id="ACHR005371-RA">
    <property type="protein sequence ID" value="ACHR005371-PA"/>
    <property type="gene ID" value="ACHR005371"/>
</dbReference>
<dbReference type="PANTHER" id="PTHR14152">
    <property type="entry name" value="SQUAMOUS CELL CARCINOMA ANTIGEN RECOGNISED BY CYTOTOXIC T LYMPHOCYTES"/>
    <property type="match status" value="1"/>
</dbReference>
<dbReference type="GO" id="GO:0046540">
    <property type="term" value="C:U4/U6 x U5 tri-snRNP complex"/>
    <property type="evidence" value="ECO:0007669"/>
    <property type="project" value="InterPro"/>
</dbReference>
<feature type="compositionally biased region" description="Basic and acidic residues" evidence="6">
    <location>
        <begin position="726"/>
        <end position="745"/>
    </location>
</feature>
<dbReference type="Pfam" id="PF03343">
    <property type="entry name" value="SART-1"/>
    <property type="match status" value="1"/>
</dbReference>